<gene>
    <name evidence="1" type="ORF">HELGO_WM3557</name>
</gene>
<dbReference type="EMBL" id="CACVAS010000057">
    <property type="protein sequence ID" value="CAA6809104.1"/>
    <property type="molecule type" value="Genomic_DNA"/>
</dbReference>
<name>A0A6S6SWI4_9BACT</name>
<proteinExistence type="predicted"/>
<protein>
    <submittedName>
        <fullName evidence="1">Uncharacterized protein</fullName>
    </submittedName>
</protein>
<reference evidence="1" key="1">
    <citation type="submission" date="2020-01" db="EMBL/GenBank/DDBJ databases">
        <authorList>
            <person name="Meier V. D."/>
            <person name="Meier V D."/>
        </authorList>
    </citation>
    <scope>NUCLEOTIDE SEQUENCE</scope>
    <source>
        <strain evidence="1">HLG_WM_MAG_01</strain>
    </source>
</reference>
<dbReference type="AlphaFoldDB" id="A0A6S6SWI4"/>
<sequence>MSINTINISKMIKLNTLIRLLSNNEIYDIACSKSGLSINDAKKLLNHNNLIKQQY</sequence>
<evidence type="ECO:0000313" key="1">
    <source>
        <dbReference type="EMBL" id="CAA6809104.1"/>
    </source>
</evidence>
<organism evidence="1">
    <name type="scientific">uncultured Sulfurovum sp</name>
    <dbReference type="NCBI Taxonomy" id="269237"/>
    <lineage>
        <taxon>Bacteria</taxon>
        <taxon>Pseudomonadati</taxon>
        <taxon>Campylobacterota</taxon>
        <taxon>Epsilonproteobacteria</taxon>
        <taxon>Campylobacterales</taxon>
        <taxon>Sulfurovaceae</taxon>
        <taxon>Sulfurovum</taxon>
        <taxon>environmental samples</taxon>
    </lineage>
</organism>
<accession>A0A6S6SWI4</accession>